<accession>A0ABS3HEI1</accession>
<evidence type="ECO:0000313" key="1">
    <source>
        <dbReference type="EMBL" id="MBO0451865.1"/>
    </source>
</evidence>
<comment type="caution">
    <text evidence="1">The sequence shown here is derived from an EMBL/GenBank/DDBJ whole genome shotgun (WGS) entry which is preliminary data.</text>
</comment>
<sequence length="68" mass="7527">MIQRIGNKLKVQVNAPNEEKLQNINFQNVVDAPEESAILELGEIMTLLSPDGSELDGVVLTSQTRYTN</sequence>
<organism evidence="1 2">
    <name type="scientific">Candidatus Enterococcus murrayae</name>
    <dbReference type="NCBI Taxonomy" id="2815321"/>
    <lineage>
        <taxon>Bacteria</taxon>
        <taxon>Bacillati</taxon>
        <taxon>Bacillota</taxon>
        <taxon>Bacilli</taxon>
        <taxon>Lactobacillales</taxon>
        <taxon>Enterococcaceae</taxon>
        <taxon>Enterococcus</taxon>
    </lineage>
</organism>
<evidence type="ECO:0000313" key="2">
    <source>
        <dbReference type="Proteomes" id="UP000664495"/>
    </source>
</evidence>
<dbReference type="EMBL" id="JAFLVR010000012">
    <property type="protein sequence ID" value="MBO0451865.1"/>
    <property type="molecule type" value="Genomic_DNA"/>
</dbReference>
<gene>
    <name evidence="1" type="ORF">JZO85_06255</name>
</gene>
<dbReference type="RefSeq" id="WP_207107645.1">
    <property type="nucleotide sequence ID" value="NZ_JAFLVR010000012.1"/>
</dbReference>
<name>A0ABS3HEI1_9ENTE</name>
<proteinExistence type="predicted"/>
<dbReference type="Proteomes" id="UP000664495">
    <property type="component" value="Unassembled WGS sequence"/>
</dbReference>
<protein>
    <submittedName>
        <fullName evidence="1">Uncharacterized protein</fullName>
    </submittedName>
</protein>
<reference evidence="1 2" key="1">
    <citation type="submission" date="2021-03" db="EMBL/GenBank/DDBJ databases">
        <title>Enterococcal diversity collection.</title>
        <authorList>
            <person name="Gilmore M.S."/>
            <person name="Schwartzman J."/>
            <person name="Van Tyne D."/>
            <person name="Martin M."/>
            <person name="Earl A.M."/>
            <person name="Manson A.L."/>
            <person name="Straub T."/>
            <person name="Salamzade R."/>
            <person name="Saavedra J."/>
            <person name="Lebreton F."/>
            <person name="Prichula J."/>
            <person name="Schaufler K."/>
            <person name="Gaca A."/>
            <person name="Sgardioli B."/>
            <person name="Wagenaar J."/>
            <person name="Strong T."/>
        </authorList>
    </citation>
    <scope>NUCLEOTIDE SEQUENCE [LARGE SCALE GENOMIC DNA]</scope>
    <source>
        <strain evidence="1 2">MJM16</strain>
    </source>
</reference>
<keyword evidence="2" id="KW-1185">Reference proteome</keyword>